<sequence length="145" mass="15240">MSSEQKNDQGKSSGRGTEETAAARHRRLVGGLTVALLASWLLMLAPLPFSLLAGVTGLVALVLLFPLIVRSLKADRRGVAVMAIAVGIPATLMVVGISLITAVFYGPMSQMQECRASAITEQALSQCDQQAQESLSSWVTDLVGG</sequence>
<evidence type="ECO:0000313" key="4">
    <source>
        <dbReference type="Proteomes" id="UP000823823"/>
    </source>
</evidence>
<reference evidence="3" key="2">
    <citation type="submission" date="2021-04" db="EMBL/GenBank/DDBJ databases">
        <authorList>
            <person name="Gilroy R."/>
        </authorList>
    </citation>
    <scope>NUCLEOTIDE SEQUENCE</scope>
    <source>
        <strain evidence="3">ChiHjej13B12-24818</strain>
    </source>
</reference>
<reference evidence="3" key="1">
    <citation type="journal article" date="2021" name="PeerJ">
        <title>Extensive microbial diversity within the chicken gut microbiome revealed by metagenomics and culture.</title>
        <authorList>
            <person name="Gilroy R."/>
            <person name="Ravi A."/>
            <person name="Getino M."/>
            <person name="Pursley I."/>
            <person name="Horton D.L."/>
            <person name="Alikhan N.F."/>
            <person name="Baker D."/>
            <person name="Gharbi K."/>
            <person name="Hall N."/>
            <person name="Watson M."/>
            <person name="Adriaenssens E.M."/>
            <person name="Foster-Nyarko E."/>
            <person name="Jarju S."/>
            <person name="Secka A."/>
            <person name="Antonio M."/>
            <person name="Oren A."/>
            <person name="Chaudhuri R.R."/>
            <person name="La Ragione R."/>
            <person name="Hildebrand F."/>
            <person name="Pallen M.J."/>
        </authorList>
    </citation>
    <scope>NUCLEOTIDE SEQUENCE</scope>
    <source>
        <strain evidence="3">ChiHjej13B12-24818</strain>
    </source>
</reference>
<feature type="transmembrane region" description="Helical" evidence="2">
    <location>
        <begin position="51"/>
        <end position="69"/>
    </location>
</feature>
<evidence type="ECO:0000313" key="3">
    <source>
        <dbReference type="EMBL" id="HJB09756.1"/>
    </source>
</evidence>
<organism evidence="3 4">
    <name type="scientific">Candidatus Brachybacterium merdavium</name>
    <dbReference type="NCBI Taxonomy" id="2838513"/>
    <lineage>
        <taxon>Bacteria</taxon>
        <taxon>Bacillati</taxon>
        <taxon>Actinomycetota</taxon>
        <taxon>Actinomycetes</taxon>
        <taxon>Micrococcales</taxon>
        <taxon>Dermabacteraceae</taxon>
        <taxon>Brachybacterium</taxon>
    </lineage>
</organism>
<keyword evidence="2" id="KW-0472">Membrane</keyword>
<evidence type="ECO:0000256" key="1">
    <source>
        <dbReference type="SAM" id="MobiDB-lite"/>
    </source>
</evidence>
<proteinExistence type="predicted"/>
<feature type="region of interest" description="Disordered" evidence="1">
    <location>
        <begin position="1"/>
        <end position="21"/>
    </location>
</feature>
<keyword evidence="2" id="KW-1133">Transmembrane helix</keyword>
<accession>A0A9D2RNP2</accession>
<dbReference type="AlphaFoldDB" id="A0A9D2RNP2"/>
<dbReference type="EMBL" id="DWZH01000034">
    <property type="protein sequence ID" value="HJB09756.1"/>
    <property type="molecule type" value="Genomic_DNA"/>
</dbReference>
<name>A0A9D2RNP2_9MICO</name>
<feature type="transmembrane region" description="Helical" evidence="2">
    <location>
        <begin position="81"/>
        <end position="105"/>
    </location>
</feature>
<dbReference type="Proteomes" id="UP000823823">
    <property type="component" value="Unassembled WGS sequence"/>
</dbReference>
<feature type="transmembrane region" description="Helical" evidence="2">
    <location>
        <begin position="28"/>
        <end position="45"/>
    </location>
</feature>
<gene>
    <name evidence="3" type="ORF">H9786_04370</name>
</gene>
<evidence type="ECO:0000256" key="2">
    <source>
        <dbReference type="SAM" id="Phobius"/>
    </source>
</evidence>
<protein>
    <submittedName>
        <fullName evidence="3">Uncharacterized protein</fullName>
    </submittedName>
</protein>
<keyword evidence="2" id="KW-0812">Transmembrane</keyword>
<comment type="caution">
    <text evidence="3">The sequence shown here is derived from an EMBL/GenBank/DDBJ whole genome shotgun (WGS) entry which is preliminary data.</text>
</comment>